<dbReference type="Proteomes" id="UP001500889">
    <property type="component" value="Chromosome O"/>
</dbReference>
<dbReference type="EMBL" id="AP029263">
    <property type="protein sequence ID" value="BFF91431.1"/>
    <property type="molecule type" value="Genomic_DNA"/>
</dbReference>
<proteinExistence type="predicted"/>
<sequence>MNAIVTPLVIGMAFGLGLLLIENASGLALLDRTRYSVGLFGRRILITSAPNEKTTKRASASTASDPFRTTTTATATVTATKASALNSSSPKPKEGISKILQLHDQLMPLLTNLTMEDRLEYHVNCVSYGKACHTAENCCNKKCLSDTKKCWHI</sequence>
<organism evidence="1 2">
    <name type="scientific">Drosophila madeirensis</name>
    <name type="common">Fruit fly</name>
    <dbReference type="NCBI Taxonomy" id="30013"/>
    <lineage>
        <taxon>Eukaryota</taxon>
        <taxon>Metazoa</taxon>
        <taxon>Ecdysozoa</taxon>
        <taxon>Arthropoda</taxon>
        <taxon>Hexapoda</taxon>
        <taxon>Insecta</taxon>
        <taxon>Pterygota</taxon>
        <taxon>Neoptera</taxon>
        <taxon>Endopterygota</taxon>
        <taxon>Diptera</taxon>
        <taxon>Brachycera</taxon>
        <taxon>Muscomorpha</taxon>
        <taxon>Ephydroidea</taxon>
        <taxon>Drosophilidae</taxon>
        <taxon>Drosophila</taxon>
        <taxon>Sophophora</taxon>
    </lineage>
</organism>
<protein>
    <submittedName>
        <fullName evidence="1">Uncharacterized protein</fullName>
    </submittedName>
</protein>
<evidence type="ECO:0000313" key="2">
    <source>
        <dbReference type="Proteomes" id="UP001500889"/>
    </source>
</evidence>
<keyword evidence="2" id="KW-1185">Reference proteome</keyword>
<name>A0AAU9F3C4_DROMD</name>
<dbReference type="AlphaFoldDB" id="A0AAU9F3C4"/>
<reference evidence="1 2" key="1">
    <citation type="submission" date="2024-02" db="EMBL/GenBank/DDBJ databases">
        <title>A chromosome-level genome assembly of Drosophila madeirensis, a fruit fly species endemic to Madeira island.</title>
        <authorList>
            <person name="Tomihara K."/>
            <person name="Llopart A."/>
            <person name="Yamamoto D."/>
        </authorList>
    </citation>
    <scope>NUCLEOTIDE SEQUENCE [LARGE SCALE GENOMIC DNA]</scope>
    <source>
        <strain evidence="1 2">RF1</strain>
    </source>
</reference>
<accession>A0AAU9F3C4</accession>
<gene>
    <name evidence="1" type="ORF">DMAD_09714</name>
</gene>
<evidence type="ECO:0000313" key="1">
    <source>
        <dbReference type="EMBL" id="BFF91431.1"/>
    </source>
</evidence>